<feature type="compositionally biased region" description="Polar residues" evidence="10">
    <location>
        <begin position="160"/>
        <end position="176"/>
    </location>
</feature>
<dbReference type="EC" id="3.5.1.28" evidence="3"/>
<comment type="similarity">
    <text evidence="2">Belongs to the N-acetylmuramoyl-L-alanine amidase 2 family.</text>
</comment>
<dbReference type="SMART" id="SM00644">
    <property type="entry name" value="Ami_2"/>
    <property type="match status" value="1"/>
</dbReference>
<comment type="caution">
    <text evidence="12">The sequence shown here is derived from an EMBL/GenBank/DDBJ whole genome shotgun (WGS) entry which is preliminary data.</text>
</comment>
<dbReference type="Pfam" id="PF01510">
    <property type="entry name" value="Amidase_2"/>
    <property type="match status" value="1"/>
</dbReference>
<proteinExistence type="inferred from homology"/>
<evidence type="ECO:0000256" key="5">
    <source>
        <dbReference type="ARBA" id="ARBA00022969"/>
    </source>
</evidence>
<name>A0ABV8H2R6_9BACI</name>
<dbReference type="RefSeq" id="WP_379497643.1">
    <property type="nucleotide sequence ID" value="NZ_JBHSAO010000011.1"/>
</dbReference>
<dbReference type="PANTHER" id="PTHR30417">
    <property type="entry name" value="N-ACETYLMURAMOYL-L-ALANINE AMIDASE AMID"/>
    <property type="match status" value="1"/>
</dbReference>
<feature type="region of interest" description="Disordered" evidence="10">
    <location>
        <begin position="159"/>
        <end position="199"/>
    </location>
</feature>
<accession>A0ABV8H2R6</accession>
<dbReference type="InterPro" id="IPR036505">
    <property type="entry name" value="Amidase/PGRP_sf"/>
</dbReference>
<evidence type="ECO:0000313" key="13">
    <source>
        <dbReference type="Proteomes" id="UP001595772"/>
    </source>
</evidence>
<organism evidence="12 13">
    <name type="scientific">Oceanobacillus longus</name>
    <dbReference type="NCBI Taxonomy" id="930120"/>
    <lineage>
        <taxon>Bacteria</taxon>
        <taxon>Bacillati</taxon>
        <taxon>Bacillota</taxon>
        <taxon>Bacilli</taxon>
        <taxon>Bacillales</taxon>
        <taxon>Bacillaceae</taxon>
        <taxon>Oceanobacillus</taxon>
    </lineage>
</organism>
<comment type="catalytic activity">
    <reaction evidence="1">
        <text>Hydrolyzes the link between N-acetylmuramoyl residues and L-amino acid residues in certain cell-wall glycopeptides.</text>
        <dbReference type="EC" id="3.5.1.28"/>
    </reaction>
</comment>
<dbReference type="InterPro" id="IPR002502">
    <property type="entry name" value="Amidase_domain"/>
</dbReference>
<keyword evidence="5" id="KW-0749">Sporulation</keyword>
<dbReference type="Gene3D" id="1.10.101.10">
    <property type="entry name" value="PGBD-like superfamily/PGBD"/>
    <property type="match status" value="2"/>
</dbReference>
<dbReference type="EMBL" id="JBHSAO010000011">
    <property type="protein sequence ID" value="MFC4025152.1"/>
    <property type="molecule type" value="Genomic_DNA"/>
</dbReference>
<dbReference type="Pfam" id="PF01471">
    <property type="entry name" value="PG_binding_1"/>
    <property type="match status" value="2"/>
</dbReference>
<evidence type="ECO:0000256" key="9">
    <source>
        <dbReference type="ARBA" id="ARBA00032390"/>
    </source>
</evidence>
<evidence type="ECO:0000256" key="4">
    <source>
        <dbReference type="ARBA" id="ARBA00022801"/>
    </source>
</evidence>
<gene>
    <name evidence="12" type="ORF">ACFOUV_15260</name>
</gene>
<evidence type="ECO:0000256" key="6">
    <source>
        <dbReference type="ARBA" id="ARBA00023287"/>
    </source>
</evidence>
<dbReference type="InterPro" id="IPR036365">
    <property type="entry name" value="PGBD-like_sf"/>
</dbReference>
<dbReference type="CDD" id="cd06583">
    <property type="entry name" value="PGRP"/>
    <property type="match status" value="1"/>
</dbReference>
<dbReference type="InterPro" id="IPR051206">
    <property type="entry name" value="NAMLAA_amidase_2"/>
</dbReference>
<keyword evidence="4" id="KW-0378">Hydrolase</keyword>
<evidence type="ECO:0000256" key="1">
    <source>
        <dbReference type="ARBA" id="ARBA00001561"/>
    </source>
</evidence>
<keyword evidence="6" id="KW-0178">Competence</keyword>
<dbReference type="Gene3D" id="3.40.80.10">
    <property type="entry name" value="Peptidoglycan recognition protein-like"/>
    <property type="match status" value="1"/>
</dbReference>
<feature type="domain" description="N-acetylmuramoyl-L-alanine amidase" evidence="11">
    <location>
        <begin position="11"/>
        <end position="138"/>
    </location>
</feature>
<dbReference type="Proteomes" id="UP001595772">
    <property type="component" value="Unassembled WGS sequence"/>
</dbReference>
<keyword evidence="13" id="KW-1185">Reference proteome</keyword>
<evidence type="ECO:0000313" key="12">
    <source>
        <dbReference type="EMBL" id="MFC4025152.1"/>
    </source>
</evidence>
<dbReference type="InterPro" id="IPR036366">
    <property type="entry name" value="PGBDSf"/>
</dbReference>
<evidence type="ECO:0000256" key="3">
    <source>
        <dbReference type="ARBA" id="ARBA00011901"/>
    </source>
</evidence>
<reference evidence="13" key="1">
    <citation type="journal article" date="2019" name="Int. J. Syst. Evol. Microbiol.">
        <title>The Global Catalogue of Microorganisms (GCM) 10K type strain sequencing project: providing services to taxonomists for standard genome sequencing and annotation.</title>
        <authorList>
            <consortium name="The Broad Institute Genomics Platform"/>
            <consortium name="The Broad Institute Genome Sequencing Center for Infectious Disease"/>
            <person name="Wu L."/>
            <person name="Ma J."/>
        </authorList>
    </citation>
    <scope>NUCLEOTIDE SEQUENCE [LARGE SCALE GENOMIC DNA]</scope>
    <source>
        <strain evidence="13">IBRC-M 10703</strain>
    </source>
</reference>
<evidence type="ECO:0000256" key="7">
    <source>
        <dbReference type="ARBA" id="ARBA00023316"/>
    </source>
</evidence>
<evidence type="ECO:0000256" key="8">
    <source>
        <dbReference type="ARBA" id="ARBA00030881"/>
    </source>
</evidence>
<evidence type="ECO:0000259" key="11">
    <source>
        <dbReference type="SMART" id="SM00644"/>
    </source>
</evidence>
<dbReference type="SUPFAM" id="SSF55846">
    <property type="entry name" value="N-acetylmuramoyl-L-alanine amidase-like"/>
    <property type="match status" value="1"/>
</dbReference>
<sequence length="356" mass="39171">MVLIKKQLVNSTRSGYPGINGRKFITIHETANTSPGADAQTHANLQSNGFTASWHWQVDDKEAIQSFEHTARLWHAGDGRGDGNMNSIGIEICVNRDGDFKKAVENAAELVKKIMKDEGIPQTNVVQHHRWSSKNCPTNLRNGSKGIDWADFNRMISSARGDTSEGQPKQPVTTPSAPKPRWTKVTGKWSGQTLGKGEYGEPVRQLQTKLSNNNPQFYPNKQATNNGIDSYYGDDTEDAVRRFQSYYGLSVDGLAGKQVYNKLNSNKTPTNSGTSLPNTVYRAIRPYPSGSGVRAVQEALASVYYYPDKDAKNNGVDGVYGPKTADAVRRFQLTHGLAADEIYGPATKKALENVMN</sequence>
<evidence type="ECO:0000256" key="10">
    <source>
        <dbReference type="SAM" id="MobiDB-lite"/>
    </source>
</evidence>
<evidence type="ECO:0000256" key="2">
    <source>
        <dbReference type="ARBA" id="ARBA00007553"/>
    </source>
</evidence>
<keyword evidence="7" id="KW-0961">Cell wall biogenesis/degradation</keyword>
<protein>
    <recommendedName>
        <fullName evidence="3">N-acetylmuramoyl-L-alanine amidase</fullName>
        <ecNumber evidence="3">3.5.1.28</ecNumber>
    </recommendedName>
    <alternativeName>
        <fullName evidence="9">Autolysin</fullName>
    </alternativeName>
    <alternativeName>
        <fullName evidence="8">Cell wall hydrolase</fullName>
    </alternativeName>
</protein>
<dbReference type="SUPFAM" id="SSF47090">
    <property type="entry name" value="PGBD-like"/>
    <property type="match status" value="2"/>
</dbReference>
<dbReference type="InterPro" id="IPR002477">
    <property type="entry name" value="Peptidoglycan-bd-like"/>
</dbReference>
<dbReference type="PANTHER" id="PTHR30417:SF11">
    <property type="entry name" value="N-ACETYLMURAMOYL-L-ALANINE AMIDASE XLYA"/>
    <property type="match status" value="1"/>
</dbReference>